<dbReference type="GO" id="GO:0003723">
    <property type="term" value="F:RNA binding"/>
    <property type="evidence" value="ECO:0007669"/>
    <property type="project" value="InterPro"/>
</dbReference>
<dbReference type="Proteomes" id="UP000764045">
    <property type="component" value="Unassembled WGS sequence"/>
</dbReference>
<dbReference type="Gene3D" id="3.30.2350.10">
    <property type="entry name" value="Pseudouridine synthase"/>
    <property type="match status" value="1"/>
</dbReference>
<evidence type="ECO:0000259" key="3">
    <source>
        <dbReference type="Pfam" id="PF00849"/>
    </source>
</evidence>
<protein>
    <submittedName>
        <fullName evidence="4">RluA family pseudouridine synthase</fullName>
    </submittedName>
</protein>
<dbReference type="AlphaFoldDB" id="A0A939B453"/>
<dbReference type="GO" id="GO:0140098">
    <property type="term" value="F:catalytic activity, acting on RNA"/>
    <property type="evidence" value="ECO:0007669"/>
    <property type="project" value="UniProtKB-ARBA"/>
</dbReference>
<evidence type="ECO:0000313" key="5">
    <source>
        <dbReference type="Proteomes" id="UP000764045"/>
    </source>
</evidence>
<dbReference type="InterPro" id="IPR006145">
    <property type="entry name" value="PsdUridine_synth_RsuA/RluA"/>
</dbReference>
<comment type="similarity">
    <text evidence="1">Belongs to the pseudouridine synthase RluA family.</text>
</comment>
<keyword evidence="5" id="KW-1185">Reference proteome</keyword>
<dbReference type="RefSeq" id="WP_205108447.1">
    <property type="nucleotide sequence ID" value="NZ_JACJJL010000006.1"/>
</dbReference>
<proteinExistence type="inferred from homology"/>
<dbReference type="GO" id="GO:0001522">
    <property type="term" value="P:pseudouridine synthesis"/>
    <property type="evidence" value="ECO:0007669"/>
    <property type="project" value="InterPro"/>
</dbReference>
<keyword evidence="2" id="KW-0413">Isomerase</keyword>
<reference evidence="4 5" key="1">
    <citation type="journal article" date="2021" name="Sci. Rep.">
        <title>The distribution of antibiotic resistance genes in chicken gut microbiota commensals.</title>
        <authorList>
            <person name="Juricova H."/>
            <person name="Matiasovicova J."/>
            <person name="Kubasova T."/>
            <person name="Cejkova D."/>
            <person name="Rychlik I."/>
        </authorList>
    </citation>
    <scope>NUCLEOTIDE SEQUENCE [LARGE SCALE GENOMIC DNA]</scope>
    <source>
        <strain evidence="4 5">An819</strain>
    </source>
</reference>
<evidence type="ECO:0000313" key="4">
    <source>
        <dbReference type="EMBL" id="MBM6661074.1"/>
    </source>
</evidence>
<dbReference type="CDD" id="cd02869">
    <property type="entry name" value="PseudoU_synth_RluA_like"/>
    <property type="match status" value="1"/>
</dbReference>
<evidence type="ECO:0000256" key="2">
    <source>
        <dbReference type="ARBA" id="ARBA00023235"/>
    </source>
</evidence>
<dbReference type="PANTHER" id="PTHR21600:SF83">
    <property type="entry name" value="PSEUDOURIDYLATE SYNTHASE RPUSD4, MITOCHONDRIAL"/>
    <property type="match status" value="1"/>
</dbReference>
<dbReference type="GO" id="GO:0009982">
    <property type="term" value="F:pseudouridine synthase activity"/>
    <property type="evidence" value="ECO:0007669"/>
    <property type="project" value="InterPro"/>
</dbReference>
<dbReference type="EMBL" id="JACJJL010000006">
    <property type="protein sequence ID" value="MBM6661074.1"/>
    <property type="molecule type" value="Genomic_DNA"/>
</dbReference>
<accession>A0A939B453</accession>
<name>A0A939B453_9BACT</name>
<dbReference type="PANTHER" id="PTHR21600">
    <property type="entry name" value="MITOCHONDRIAL RNA PSEUDOURIDINE SYNTHASE"/>
    <property type="match status" value="1"/>
</dbReference>
<feature type="domain" description="Pseudouridine synthase RsuA/RluA-like" evidence="3">
    <location>
        <begin position="9"/>
        <end position="165"/>
    </location>
</feature>
<dbReference type="SUPFAM" id="SSF55120">
    <property type="entry name" value="Pseudouridine synthase"/>
    <property type="match status" value="1"/>
</dbReference>
<organism evidence="4 5">
    <name type="scientific">Marseilla massiliensis</name>
    <dbReference type="NCBI Taxonomy" id="1841864"/>
    <lineage>
        <taxon>Bacteria</taxon>
        <taxon>Pseudomonadati</taxon>
        <taxon>Bacteroidota</taxon>
        <taxon>Bacteroidia</taxon>
        <taxon>Bacteroidales</taxon>
        <taxon>Prevotellaceae</taxon>
        <taxon>Marseilla</taxon>
    </lineage>
</organism>
<dbReference type="InterPro" id="IPR020103">
    <property type="entry name" value="PsdUridine_synth_cat_dom_sf"/>
</dbReference>
<comment type="caution">
    <text evidence="4">The sequence shown here is derived from an EMBL/GenBank/DDBJ whole genome shotgun (WGS) entry which is preliminary data.</text>
</comment>
<dbReference type="Pfam" id="PF00849">
    <property type="entry name" value="PseudoU_synth_2"/>
    <property type="match status" value="1"/>
</dbReference>
<sequence length="227" mass="25352">MQVLYEDNHIIIVNKAPGEIVQGDKTGDRTLADDVKAYIKEKYAKPGQVFLGVAHRLDRPVGGVVVFARTSKALSRLNGMFRDGDVHKTYWAIVRQAPRQAEATLTHWLVRNERQNKSYAHDREVAGAKQAVLRYKTIGRGDNYSLLEVTLLTGRHHQIRCQLAAMGCPIKGDLKYGAPRSNPDGSISLLARRVEFVHPVSRERIVVEAPLPADRLWRELVAGAVEG</sequence>
<evidence type="ECO:0000256" key="1">
    <source>
        <dbReference type="ARBA" id="ARBA00010876"/>
    </source>
</evidence>
<gene>
    <name evidence="4" type="ORF">H6B30_04780</name>
</gene>
<dbReference type="GO" id="GO:0006396">
    <property type="term" value="P:RNA processing"/>
    <property type="evidence" value="ECO:0007669"/>
    <property type="project" value="UniProtKB-ARBA"/>
</dbReference>
<dbReference type="InterPro" id="IPR050188">
    <property type="entry name" value="RluA_PseudoU_synthase"/>
</dbReference>